<dbReference type="EMBL" id="CH476734">
    <property type="protein sequence ID" value="EIE79674.1"/>
    <property type="molecule type" value="Genomic_DNA"/>
</dbReference>
<dbReference type="VEuPathDB" id="FungiDB:RO3G_04379"/>
<dbReference type="RefSeq" id="XP_067515070.1">
    <property type="nucleotide sequence ID" value="XM_067658969.1"/>
</dbReference>
<name>I1BTZ4_RHIO9</name>
<proteinExistence type="predicted"/>
<accession>I1BTZ4</accession>
<reference evidence="2 3" key="1">
    <citation type="journal article" date="2009" name="PLoS Genet.">
        <title>Genomic analysis of the basal lineage fungus Rhizopus oryzae reveals a whole-genome duplication.</title>
        <authorList>
            <person name="Ma L.-J."/>
            <person name="Ibrahim A.S."/>
            <person name="Skory C."/>
            <person name="Grabherr M.G."/>
            <person name="Burger G."/>
            <person name="Butler M."/>
            <person name="Elias M."/>
            <person name="Idnurm A."/>
            <person name="Lang B.F."/>
            <person name="Sone T."/>
            <person name="Abe A."/>
            <person name="Calvo S.E."/>
            <person name="Corrochano L.M."/>
            <person name="Engels R."/>
            <person name="Fu J."/>
            <person name="Hansberg W."/>
            <person name="Kim J.-M."/>
            <person name="Kodira C.D."/>
            <person name="Koehrsen M.J."/>
            <person name="Liu B."/>
            <person name="Miranda-Saavedra D."/>
            <person name="O'Leary S."/>
            <person name="Ortiz-Castellanos L."/>
            <person name="Poulter R."/>
            <person name="Rodriguez-Romero J."/>
            <person name="Ruiz-Herrera J."/>
            <person name="Shen Y.-Q."/>
            <person name="Zeng Q."/>
            <person name="Galagan J."/>
            <person name="Birren B.W."/>
            <person name="Cuomo C.A."/>
            <person name="Wickes B.L."/>
        </authorList>
    </citation>
    <scope>NUCLEOTIDE SEQUENCE [LARGE SCALE GENOMIC DNA]</scope>
    <source>
        <strain evidence="3">RA 99-880 / ATCC MYA-4621 / FGSC 9543 / NRRL 43880</strain>
    </source>
</reference>
<sequence length="68" mass="8034">MGVLYWELACNIIIFPPRNINLCLTLKELHVFLTISRKSIVLLFGYKCAWLFIFPFSTFIIQKDFAFD</sequence>
<dbReference type="AlphaFoldDB" id="I1BTZ4"/>
<organism evidence="2 3">
    <name type="scientific">Rhizopus delemar (strain RA 99-880 / ATCC MYA-4621 / FGSC 9543 / NRRL 43880)</name>
    <name type="common">Mucormycosis agent</name>
    <name type="synonym">Rhizopus arrhizus var. delemar</name>
    <dbReference type="NCBI Taxonomy" id="246409"/>
    <lineage>
        <taxon>Eukaryota</taxon>
        <taxon>Fungi</taxon>
        <taxon>Fungi incertae sedis</taxon>
        <taxon>Mucoromycota</taxon>
        <taxon>Mucoromycotina</taxon>
        <taxon>Mucoromycetes</taxon>
        <taxon>Mucorales</taxon>
        <taxon>Mucorineae</taxon>
        <taxon>Rhizopodaceae</taxon>
        <taxon>Rhizopus</taxon>
    </lineage>
</organism>
<keyword evidence="1" id="KW-0472">Membrane</keyword>
<keyword evidence="3" id="KW-1185">Reference proteome</keyword>
<evidence type="ECO:0000313" key="3">
    <source>
        <dbReference type="Proteomes" id="UP000009138"/>
    </source>
</evidence>
<feature type="transmembrane region" description="Helical" evidence="1">
    <location>
        <begin position="40"/>
        <end position="61"/>
    </location>
</feature>
<dbReference type="GeneID" id="93611350"/>
<dbReference type="InParanoid" id="I1BTZ4"/>
<dbReference type="Proteomes" id="UP000009138">
    <property type="component" value="Unassembled WGS sequence"/>
</dbReference>
<gene>
    <name evidence="2" type="ORF">RO3G_04379</name>
</gene>
<protein>
    <submittedName>
        <fullName evidence="2">Uncharacterized protein</fullName>
    </submittedName>
</protein>
<evidence type="ECO:0000256" key="1">
    <source>
        <dbReference type="SAM" id="Phobius"/>
    </source>
</evidence>
<keyword evidence="1" id="KW-1133">Transmembrane helix</keyword>
<keyword evidence="1" id="KW-0812">Transmembrane</keyword>
<evidence type="ECO:0000313" key="2">
    <source>
        <dbReference type="EMBL" id="EIE79674.1"/>
    </source>
</evidence>